<dbReference type="InterPro" id="IPR039104">
    <property type="entry name" value="6PGL"/>
</dbReference>
<name>A0ABW0BMK5_9ACTN</name>
<evidence type="ECO:0000256" key="4">
    <source>
        <dbReference type="ARBA" id="ARBA00010662"/>
    </source>
</evidence>
<dbReference type="EC" id="3.1.1.31" evidence="5 7"/>
<dbReference type="InterPro" id="IPR037171">
    <property type="entry name" value="NagB/RpiA_transferase-like"/>
</dbReference>
<dbReference type="Pfam" id="PF01182">
    <property type="entry name" value="Glucosamine_iso"/>
    <property type="match status" value="1"/>
</dbReference>
<dbReference type="Gene3D" id="3.40.50.1360">
    <property type="match status" value="1"/>
</dbReference>
<dbReference type="GO" id="GO:0017057">
    <property type="term" value="F:6-phosphogluconolactonase activity"/>
    <property type="evidence" value="ECO:0007669"/>
    <property type="project" value="UniProtKB-EC"/>
</dbReference>
<evidence type="ECO:0000313" key="9">
    <source>
        <dbReference type="EMBL" id="MFC5178610.1"/>
    </source>
</evidence>
<dbReference type="PANTHER" id="PTHR11054:SF0">
    <property type="entry name" value="6-PHOSPHOGLUCONOLACTONASE"/>
    <property type="match status" value="1"/>
</dbReference>
<evidence type="ECO:0000256" key="2">
    <source>
        <dbReference type="ARBA" id="ARBA00002681"/>
    </source>
</evidence>
<dbReference type="Proteomes" id="UP001596087">
    <property type="component" value="Unassembled WGS sequence"/>
</dbReference>
<evidence type="ECO:0000256" key="5">
    <source>
        <dbReference type="ARBA" id="ARBA00013198"/>
    </source>
</evidence>
<gene>
    <name evidence="7 9" type="primary">pgl</name>
    <name evidence="9" type="ORF">ACFPGP_18165</name>
</gene>
<evidence type="ECO:0000256" key="3">
    <source>
        <dbReference type="ARBA" id="ARBA00004961"/>
    </source>
</evidence>
<comment type="similarity">
    <text evidence="4 7">Belongs to the glucosamine/galactosamine-6-phosphate isomerase family. 6-phosphogluconolactonase subfamily.</text>
</comment>
<comment type="caution">
    <text evidence="9">The sequence shown here is derived from an EMBL/GenBank/DDBJ whole genome shotgun (WGS) entry which is preliminary data.</text>
</comment>
<evidence type="ECO:0000256" key="6">
    <source>
        <dbReference type="ARBA" id="ARBA00020337"/>
    </source>
</evidence>
<proteinExistence type="inferred from homology"/>
<dbReference type="InterPro" id="IPR006148">
    <property type="entry name" value="Glc/Gal-6P_isomerase"/>
</dbReference>
<dbReference type="RefSeq" id="WP_378592269.1">
    <property type="nucleotide sequence ID" value="NZ_JBHSKD010000027.1"/>
</dbReference>
<dbReference type="InterPro" id="IPR005900">
    <property type="entry name" value="6-phosphogluconolactonase_DevB"/>
</dbReference>
<evidence type="ECO:0000313" key="10">
    <source>
        <dbReference type="Proteomes" id="UP001596087"/>
    </source>
</evidence>
<keyword evidence="10" id="KW-1185">Reference proteome</keyword>
<protein>
    <recommendedName>
        <fullName evidence="6 7">6-phosphogluconolactonase</fullName>
        <shortName evidence="7">6PGL</shortName>
        <ecNumber evidence="5 7">3.1.1.31</ecNumber>
    </recommendedName>
</protein>
<dbReference type="NCBIfam" id="TIGR01198">
    <property type="entry name" value="pgl"/>
    <property type="match status" value="1"/>
</dbReference>
<dbReference type="SUPFAM" id="SSF100950">
    <property type="entry name" value="NagB/RpiA/CoA transferase-like"/>
    <property type="match status" value="1"/>
</dbReference>
<comment type="function">
    <text evidence="2 7">Hydrolysis of 6-phosphogluconolactone to 6-phosphogluconate.</text>
</comment>
<dbReference type="CDD" id="cd01400">
    <property type="entry name" value="6PGL"/>
    <property type="match status" value="1"/>
</dbReference>
<comment type="catalytic activity">
    <reaction evidence="1 7">
        <text>6-phospho-D-glucono-1,5-lactone + H2O = 6-phospho-D-gluconate + H(+)</text>
        <dbReference type="Rhea" id="RHEA:12556"/>
        <dbReference type="ChEBI" id="CHEBI:15377"/>
        <dbReference type="ChEBI" id="CHEBI:15378"/>
        <dbReference type="ChEBI" id="CHEBI:57955"/>
        <dbReference type="ChEBI" id="CHEBI:58759"/>
        <dbReference type="EC" id="3.1.1.31"/>
    </reaction>
</comment>
<sequence length="243" mass="25445">MTEPLIEVHDDATALATAVAGALVARLADAQERGEEPQVALTGGSIADQLHHQLTRLGNDHGTDWARVVFWWGDERFVARGSDERNAGAARAAFLDPVGADPGKVHEVPAADEVDDVAAAAAAYATTLREHGSGEFEVVLLGVGPDGHVASLFPGHPALDDEGIAVAVTDSPKPPPQRVSLTFNALNRARTVWFIVSGEAKAEAVAKALAEHPPADPHEVPAAGVTGSVETVWFLDRESASKL</sequence>
<evidence type="ECO:0000259" key="8">
    <source>
        <dbReference type="Pfam" id="PF01182"/>
    </source>
</evidence>
<dbReference type="EMBL" id="JBHSKD010000027">
    <property type="protein sequence ID" value="MFC5178610.1"/>
    <property type="molecule type" value="Genomic_DNA"/>
</dbReference>
<comment type="pathway">
    <text evidence="3 7">Carbohydrate degradation; pentose phosphate pathway; D-ribulose 5-phosphate from D-glucose 6-phosphate (oxidative stage): step 2/3.</text>
</comment>
<organism evidence="9 10">
    <name type="scientific">Nocardioides taihuensis</name>
    <dbReference type="NCBI Taxonomy" id="1835606"/>
    <lineage>
        <taxon>Bacteria</taxon>
        <taxon>Bacillati</taxon>
        <taxon>Actinomycetota</taxon>
        <taxon>Actinomycetes</taxon>
        <taxon>Propionibacteriales</taxon>
        <taxon>Nocardioidaceae</taxon>
        <taxon>Nocardioides</taxon>
    </lineage>
</organism>
<reference evidence="10" key="1">
    <citation type="journal article" date="2019" name="Int. J. Syst. Evol. Microbiol.">
        <title>The Global Catalogue of Microorganisms (GCM) 10K type strain sequencing project: providing services to taxonomists for standard genome sequencing and annotation.</title>
        <authorList>
            <consortium name="The Broad Institute Genomics Platform"/>
            <consortium name="The Broad Institute Genome Sequencing Center for Infectious Disease"/>
            <person name="Wu L."/>
            <person name="Ma J."/>
        </authorList>
    </citation>
    <scope>NUCLEOTIDE SEQUENCE [LARGE SCALE GENOMIC DNA]</scope>
    <source>
        <strain evidence="10">DFY41</strain>
    </source>
</reference>
<feature type="domain" description="Glucosamine/galactosamine-6-phosphate isomerase" evidence="8">
    <location>
        <begin position="11"/>
        <end position="233"/>
    </location>
</feature>
<evidence type="ECO:0000256" key="1">
    <source>
        <dbReference type="ARBA" id="ARBA00000832"/>
    </source>
</evidence>
<accession>A0ABW0BMK5</accession>
<keyword evidence="7 9" id="KW-0378">Hydrolase</keyword>
<dbReference type="PANTHER" id="PTHR11054">
    <property type="entry name" value="6-PHOSPHOGLUCONOLACTONASE"/>
    <property type="match status" value="1"/>
</dbReference>
<evidence type="ECO:0000256" key="7">
    <source>
        <dbReference type="RuleBase" id="RU365095"/>
    </source>
</evidence>